<dbReference type="InterPro" id="IPR053059">
    <property type="entry name" value="Inactive_SerThr-Kinase_ABA"/>
</dbReference>
<evidence type="ECO:0000313" key="2">
    <source>
        <dbReference type="EMBL" id="KAK3001885.1"/>
    </source>
</evidence>
<name>A0AA88V520_9ASTE</name>
<comment type="caution">
    <text evidence="2">The sequence shown here is derived from an EMBL/GenBank/DDBJ whole genome shotgun (WGS) entry which is preliminary data.</text>
</comment>
<reference evidence="2" key="1">
    <citation type="submission" date="2022-12" db="EMBL/GenBank/DDBJ databases">
        <title>Draft genome assemblies for two species of Escallonia (Escalloniales).</title>
        <authorList>
            <person name="Chanderbali A."/>
            <person name="Dervinis C."/>
            <person name="Anghel I."/>
            <person name="Soltis D."/>
            <person name="Soltis P."/>
            <person name="Zapata F."/>
        </authorList>
    </citation>
    <scope>NUCLEOTIDE SEQUENCE</scope>
    <source>
        <strain evidence="2">UCBG64.0493</strain>
        <tissue evidence="2">Leaf</tissue>
    </source>
</reference>
<dbReference type="InterPro" id="IPR011009">
    <property type="entry name" value="Kinase-like_dom_sf"/>
</dbReference>
<dbReference type="GO" id="GO:0004672">
    <property type="term" value="F:protein kinase activity"/>
    <property type="evidence" value="ECO:0007669"/>
    <property type="project" value="InterPro"/>
</dbReference>
<feature type="domain" description="Protein kinase" evidence="1">
    <location>
        <begin position="1"/>
        <end position="168"/>
    </location>
</feature>
<sequence length="168" mass="19230">MGHYTKLRLLTVKWLPVGDWSNLKWNSLRMHPNVVPLRAYYWGSIEQEGLTLADYVQGDSLALHIYENTPRRYTSSSFSKRLKVGVDVAWVCFTFMSLRHGTLKPTNILLAGSDFKAYLTDYGLHRLMTPAGTAEQILNLGSLGYRAQSLQIQPNQFRHPELMSMHSE</sequence>
<dbReference type="AlphaFoldDB" id="A0AA88V520"/>
<dbReference type="PROSITE" id="PS50011">
    <property type="entry name" value="PROTEIN_KINASE_DOM"/>
    <property type="match status" value="1"/>
</dbReference>
<dbReference type="EMBL" id="JAVXUP010002697">
    <property type="protein sequence ID" value="KAK3001885.1"/>
    <property type="molecule type" value="Genomic_DNA"/>
</dbReference>
<dbReference type="GO" id="GO:0005524">
    <property type="term" value="F:ATP binding"/>
    <property type="evidence" value="ECO:0007669"/>
    <property type="project" value="InterPro"/>
</dbReference>
<accession>A0AA88V520</accession>
<protein>
    <recommendedName>
        <fullName evidence="1">Protein kinase domain-containing protein</fullName>
    </recommendedName>
</protein>
<dbReference type="PANTHER" id="PTHR48003:SF5">
    <property type="entry name" value="OS07G0626500 PROTEIN"/>
    <property type="match status" value="1"/>
</dbReference>
<dbReference type="Gene3D" id="1.10.510.10">
    <property type="entry name" value="Transferase(Phosphotransferase) domain 1"/>
    <property type="match status" value="1"/>
</dbReference>
<proteinExistence type="predicted"/>
<keyword evidence="3" id="KW-1185">Reference proteome</keyword>
<gene>
    <name evidence="2" type="ORF">RJ639_020629</name>
</gene>
<evidence type="ECO:0000313" key="3">
    <source>
        <dbReference type="Proteomes" id="UP001188597"/>
    </source>
</evidence>
<dbReference type="InterPro" id="IPR000719">
    <property type="entry name" value="Prot_kinase_dom"/>
</dbReference>
<dbReference type="SUPFAM" id="SSF56112">
    <property type="entry name" value="Protein kinase-like (PK-like)"/>
    <property type="match status" value="1"/>
</dbReference>
<dbReference type="PANTHER" id="PTHR48003">
    <property type="entry name" value="OS07G0626500 PROTEIN"/>
    <property type="match status" value="1"/>
</dbReference>
<dbReference type="Proteomes" id="UP001188597">
    <property type="component" value="Unassembled WGS sequence"/>
</dbReference>
<organism evidence="2 3">
    <name type="scientific">Escallonia herrerae</name>
    <dbReference type="NCBI Taxonomy" id="1293975"/>
    <lineage>
        <taxon>Eukaryota</taxon>
        <taxon>Viridiplantae</taxon>
        <taxon>Streptophyta</taxon>
        <taxon>Embryophyta</taxon>
        <taxon>Tracheophyta</taxon>
        <taxon>Spermatophyta</taxon>
        <taxon>Magnoliopsida</taxon>
        <taxon>eudicotyledons</taxon>
        <taxon>Gunneridae</taxon>
        <taxon>Pentapetalae</taxon>
        <taxon>asterids</taxon>
        <taxon>campanulids</taxon>
        <taxon>Escalloniales</taxon>
        <taxon>Escalloniaceae</taxon>
        <taxon>Escallonia</taxon>
    </lineage>
</organism>
<evidence type="ECO:0000259" key="1">
    <source>
        <dbReference type="PROSITE" id="PS50011"/>
    </source>
</evidence>